<evidence type="ECO:0000256" key="10">
    <source>
        <dbReference type="ARBA" id="ARBA00023004"/>
    </source>
</evidence>
<dbReference type="GO" id="GO:0005789">
    <property type="term" value="C:endoplasmic reticulum membrane"/>
    <property type="evidence" value="ECO:0007669"/>
    <property type="project" value="UniProtKB-SubCell"/>
</dbReference>
<keyword evidence="12 14" id="KW-0472">Membrane</keyword>
<evidence type="ECO:0000256" key="13">
    <source>
        <dbReference type="PIRSR" id="PIRSR602401-1"/>
    </source>
</evidence>
<dbReference type="PRINTS" id="PR00385">
    <property type="entry name" value="P450"/>
</dbReference>
<dbReference type="GO" id="GO:0005506">
    <property type="term" value="F:iron ion binding"/>
    <property type="evidence" value="ECO:0007669"/>
    <property type="project" value="InterPro"/>
</dbReference>
<dbReference type="GO" id="GO:0016712">
    <property type="term" value="F:oxidoreductase activity, acting on paired donors, with incorporation or reduction of molecular oxygen, reduced flavin or flavoprotein as one donor, and incorporation of one atom of oxygen"/>
    <property type="evidence" value="ECO:0007669"/>
    <property type="project" value="TreeGrafter"/>
</dbReference>
<evidence type="ECO:0000313" key="15">
    <source>
        <dbReference type="EMBL" id="KAK0148771.1"/>
    </source>
</evidence>
<accession>A0AA47P340</accession>
<evidence type="ECO:0000256" key="14">
    <source>
        <dbReference type="SAM" id="Phobius"/>
    </source>
</evidence>
<dbReference type="Gene3D" id="1.10.630.10">
    <property type="entry name" value="Cytochrome P450"/>
    <property type="match status" value="1"/>
</dbReference>
<evidence type="ECO:0000256" key="11">
    <source>
        <dbReference type="ARBA" id="ARBA00023033"/>
    </source>
</evidence>
<dbReference type="GO" id="GO:0006805">
    <property type="term" value="P:xenobiotic metabolic process"/>
    <property type="evidence" value="ECO:0007669"/>
    <property type="project" value="TreeGrafter"/>
</dbReference>
<comment type="cofactor">
    <cofactor evidence="1 13">
        <name>heme</name>
        <dbReference type="ChEBI" id="CHEBI:30413"/>
    </cofactor>
</comment>
<feature type="transmembrane region" description="Helical" evidence="14">
    <location>
        <begin position="6"/>
        <end position="25"/>
    </location>
</feature>
<dbReference type="InterPro" id="IPR001128">
    <property type="entry name" value="Cyt_P450"/>
</dbReference>
<evidence type="ECO:0000256" key="5">
    <source>
        <dbReference type="ARBA" id="ARBA00022617"/>
    </source>
</evidence>
<evidence type="ECO:0000256" key="7">
    <source>
        <dbReference type="ARBA" id="ARBA00022824"/>
    </source>
</evidence>
<protein>
    <submittedName>
        <fullName evidence="15">Cytochrome P450 2K1</fullName>
    </submittedName>
</protein>
<keyword evidence="5 13" id="KW-0349">Heme</keyword>
<evidence type="ECO:0000256" key="8">
    <source>
        <dbReference type="ARBA" id="ARBA00022848"/>
    </source>
</evidence>
<dbReference type="InterPro" id="IPR050182">
    <property type="entry name" value="Cytochrome_P450_fam2"/>
</dbReference>
<evidence type="ECO:0000256" key="1">
    <source>
        <dbReference type="ARBA" id="ARBA00001971"/>
    </source>
</evidence>
<comment type="caution">
    <text evidence="15">The sequence shown here is derived from an EMBL/GenBank/DDBJ whole genome shotgun (WGS) entry which is preliminary data.</text>
</comment>
<keyword evidence="6 13" id="KW-0479">Metal-binding</keyword>
<evidence type="ECO:0000256" key="3">
    <source>
        <dbReference type="ARBA" id="ARBA00004586"/>
    </source>
</evidence>
<keyword evidence="14" id="KW-0812">Transmembrane</keyword>
<dbReference type="PANTHER" id="PTHR24300:SF319">
    <property type="entry name" value="CYTOCHROME P450, FAMILY 2, SUBFAMILY AC, POLYPEPTIDE 1"/>
    <property type="match status" value="1"/>
</dbReference>
<evidence type="ECO:0000256" key="4">
    <source>
        <dbReference type="ARBA" id="ARBA00010617"/>
    </source>
</evidence>
<dbReference type="GO" id="GO:0046222">
    <property type="term" value="P:aflatoxin metabolic process"/>
    <property type="evidence" value="ECO:0007669"/>
    <property type="project" value="UniProtKB-ARBA"/>
</dbReference>
<dbReference type="Pfam" id="PF00067">
    <property type="entry name" value="p450"/>
    <property type="match status" value="2"/>
</dbReference>
<dbReference type="GO" id="GO:0006082">
    <property type="term" value="P:organic acid metabolic process"/>
    <property type="evidence" value="ECO:0007669"/>
    <property type="project" value="TreeGrafter"/>
</dbReference>
<name>A0AA47P340_MERPO</name>
<gene>
    <name evidence="15" type="primary">cyp2k1_3</name>
    <name evidence="15" type="ORF">N1851_010854</name>
</gene>
<dbReference type="InterPro" id="IPR036396">
    <property type="entry name" value="Cyt_P450_sf"/>
</dbReference>
<organism evidence="15 16">
    <name type="scientific">Merluccius polli</name>
    <name type="common">Benguela hake</name>
    <name type="synonym">Merluccius cadenati</name>
    <dbReference type="NCBI Taxonomy" id="89951"/>
    <lineage>
        <taxon>Eukaryota</taxon>
        <taxon>Metazoa</taxon>
        <taxon>Chordata</taxon>
        <taxon>Craniata</taxon>
        <taxon>Vertebrata</taxon>
        <taxon>Euteleostomi</taxon>
        <taxon>Actinopterygii</taxon>
        <taxon>Neopterygii</taxon>
        <taxon>Teleostei</taxon>
        <taxon>Neoteleostei</taxon>
        <taxon>Acanthomorphata</taxon>
        <taxon>Zeiogadaria</taxon>
        <taxon>Gadariae</taxon>
        <taxon>Gadiformes</taxon>
        <taxon>Gadoidei</taxon>
        <taxon>Merlucciidae</taxon>
        <taxon>Merluccius</taxon>
    </lineage>
</organism>
<comment type="similarity">
    <text evidence="4">Belongs to the cytochrome P450 family.</text>
</comment>
<keyword evidence="10 13" id="KW-0408">Iron</keyword>
<keyword evidence="11" id="KW-0503">Monooxygenase</keyword>
<reference evidence="15" key="1">
    <citation type="journal article" date="2023" name="Front. Mar. Sci.">
        <title>A new Merluccius polli reference genome to investigate the effects of global change in West African waters.</title>
        <authorList>
            <person name="Mateo J.L."/>
            <person name="Blanco-Fernandez C."/>
            <person name="Garcia-Vazquez E."/>
            <person name="Machado-Schiaffino G."/>
        </authorList>
    </citation>
    <scope>NUCLEOTIDE SEQUENCE</scope>
    <source>
        <strain evidence="15">C29</strain>
        <tissue evidence="15">Fin</tissue>
    </source>
</reference>
<dbReference type="PRINTS" id="PR00463">
    <property type="entry name" value="EP450I"/>
</dbReference>
<feature type="binding site" description="axial binding residue" evidence="13">
    <location>
        <position position="471"/>
    </location>
    <ligand>
        <name>heme</name>
        <dbReference type="ChEBI" id="CHEBI:30413"/>
    </ligand>
    <ligandPart>
        <name>Fe</name>
        <dbReference type="ChEBI" id="CHEBI:18248"/>
    </ligandPart>
</feature>
<dbReference type="GO" id="GO:0020037">
    <property type="term" value="F:heme binding"/>
    <property type="evidence" value="ECO:0007669"/>
    <property type="project" value="InterPro"/>
</dbReference>
<dbReference type="AlphaFoldDB" id="A0AA47P340"/>
<keyword evidence="9" id="KW-0560">Oxidoreductase</keyword>
<keyword evidence="8" id="KW-0492">Microsome</keyword>
<keyword evidence="14" id="KW-1133">Transmembrane helix</keyword>
<keyword evidence="16" id="KW-1185">Reference proteome</keyword>
<evidence type="ECO:0000313" key="16">
    <source>
        <dbReference type="Proteomes" id="UP001174136"/>
    </source>
</evidence>
<evidence type="ECO:0000256" key="9">
    <source>
        <dbReference type="ARBA" id="ARBA00023002"/>
    </source>
</evidence>
<dbReference type="EMBL" id="JAOPHQ010001997">
    <property type="protein sequence ID" value="KAK0148771.1"/>
    <property type="molecule type" value="Genomic_DNA"/>
</dbReference>
<evidence type="ECO:0000256" key="6">
    <source>
        <dbReference type="ARBA" id="ARBA00022723"/>
    </source>
</evidence>
<keyword evidence="7" id="KW-0256">Endoplasmic reticulum</keyword>
<dbReference type="FunFam" id="1.10.630.10:FF:000010">
    <property type="entry name" value="cytochrome P450 2W1 isoform X2"/>
    <property type="match status" value="1"/>
</dbReference>
<dbReference type="PANTHER" id="PTHR24300">
    <property type="entry name" value="CYTOCHROME P450 508A4-RELATED"/>
    <property type="match status" value="1"/>
</dbReference>
<evidence type="ECO:0000256" key="12">
    <source>
        <dbReference type="ARBA" id="ARBA00023136"/>
    </source>
</evidence>
<dbReference type="Proteomes" id="UP001174136">
    <property type="component" value="Unassembled WGS sequence"/>
</dbReference>
<comment type="subcellular location">
    <subcellularLocation>
        <location evidence="3">Endoplasmic reticulum membrane</location>
    </subcellularLocation>
    <subcellularLocation>
        <location evidence="2">Microsome membrane</location>
    </subcellularLocation>
</comment>
<proteinExistence type="inferred from homology"/>
<dbReference type="InterPro" id="IPR002401">
    <property type="entry name" value="Cyt_P450_E_grp-I"/>
</dbReference>
<sequence length="528" mass="60026">MSVIEAPGSVLILTVLLLLVLYFLSSRQGFHEHKKEPPGPRGLPLLGNLLQLDLHRPHNTLCELSKKYGSVFTVYFGPSKVLVLAGYKTVKQALVNHADEFGGRYISPASVDLSQQHGILFSNGENWKEMRRFALSNLRDFGMGKKTAEEKILEECHYLIEVFEKHKGQPFDTTRPMNHAASNIISSIVYGSRFEYSDPQFKAMVARANENIRIFGTAPIQLYNIFPWLGKWMKTVKLLRKNVLLQVNVVRDLIHQLKTTLNPQMCRCLIDSFLIRKQNDEDSCVTDSLYHEKNLIQVVGNLFAAGTDTTATTLRWALLFMAKYPQIQAQVQEELSRELGGRQVRVEDRKKLPYTDAIIHETQRLASIVPVSLPHITTQDVILQGFFIRKGTTVYPLLTSVLHDESEWETPNTFNPAHFIDMHGKFVKRDAFMPFSAGMYGTFISSTFQMNWINTNINGLHFKIVQGRRACLGESLARMELFLFFTSLLQRFRFTPPPGVTEEELDLTPAVGFTLNPSPHQLCAISHV</sequence>
<dbReference type="SUPFAM" id="SSF48264">
    <property type="entry name" value="Cytochrome P450"/>
    <property type="match status" value="1"/>
</dbReference>
<evidence type="ECO:0000256" key="2">
    <source>
        <dbReference type="ARBA" id="ARBA00004524"/>
    </source>
</evidence>